<dbReference type="Proteomes" id="UP000326936">
    <property type="component" value="Plasmid pTHAF100_a"/>
</dbReference>
<geneLocation type="plasmid" evidence="3">
    <name>pthaf100_a</name>
</geneLocation>
<reference evidence="2 3" key="1">
    <citation type="submission" date="2019-10" db="EMBL/GenBank/DDBJ databases">
        <title>Complete genome sequence of Vibrio sp. strain THAF100, isolated from non-filtered water from the water column of tank 6 of a marine aquarium containing stony-coral fragments. Water maintained at 26 degree C.</title>
        <authorList>
            <person name="Ruckert C."/>
            <person name="Franco A."/>
            <person name="Kalinowski J."/>
            <person name="Glaeser S."/>
        </authorList>
    </citation>
    <scope>NUCLEOTIDE SEQUENCE [LARGE SCALE GENOMIC DNA]</scope>
    <source>
        <strain evidence="2 3">THAF100</strain>
        <plasmid evidence="3">pthaf100_a</plasmid>
    </source>
</reference>
<dbReference type="InterPro" id="IPR036691">
    <property type="entry name" value="Endo/exonu/phosph_ase_sf"/>
</dbReference>
<dbReference type="GO" id="GO:0004519">
    <property type="term" value="F:endonuclease activity"/>
    <property type="evidence" value="ECO:0007669"/>
    <property type="project" value="UniProtKB-KW"/>
</dbReference>
<gene>
    <name evidence="2" type="ORF">FIV01_15390</name>
</gene>
<accession>A0A5P9CP76</accession>
<keyword evidence="2" id="KW-0540">Nuclease</keyword>
<keyword evidence="2" id="KW-0378">Hydrolase</keyword>
<dbReference type="GO" id="GO:0004527">
    <property type="term" value="F:exonuclease activity"/>
    <property type="evidence" value="ECO:0007669"/>
    <property type="project" value="UniProtKB-KW"/>
</dbReference>
<dbReference type="Gene3D" id="3.60.10.10">
    <property type="entry name" value="Endonuclease/exonuclease/phosphatase"/>
    <property type="match status" value="1"/>
</dbReference>
<sequence length="298" mass="34163">MAKAYSNWKYLALALIFSFLSPYIAASSLSFTTWNIEWLTTTPSKQFIESKRTQADFDALANHFATMNTGVLAFQEVNDIAALRAVVGKDYDIYLSERANTNNKRHQFENINQYTGFAIRKGLSVERQSDIRLDQLKNSKLRFATYMIVTPKQKPPLHILSVHLKARCSGAYKNSKDCQVLMSQGKALNQWILDREKADEQYMILGDFNHNLSYQGDWLWKAITQTSSASLATLSTQPRCKVRSRHQPKRLHQFRSLIDHIIVSKELSLSAPKQVTFPSEQVLKYHLSDHCPLQTTLE</sequence>
<keyword evidence="2" id="KW-0269">Exonuclease</keyword>
<dbReference type="EMBL" id="CP045351">
    <property type="protein sequence ID" value="QFT27771.1"/>
    <property type="molecule type" value="Genomic_DNA"/>
</dbReference>
<organism evidence="2 3">
    <name type="scientific">Vibrio aquimaris</name>
    <dbReference type="NCBI Taxonomy" id="2587862"/>
    <lineage>
        <taxon>Bacteria</taxon>
        <taxon>Pseudomonadati</taxon>
        <taxon>Pseudomonadota</taxon>
        <taxon>Gammaproteobacteria</taxon>
        <taxon>Vibrionales</taxon>
        <taxon>Vibrionaceae</taxon>
        <taxon>Vibrio</taxon>
    </lineage>
</organism>
<protein>
    <submittedName>
        <fullName evidence="2">Endonuclease/Exonuclease/phosphatase family protein</fullName>
    </submittedName>
</protein>
<dbReference type="Pfam" id="PF03372">
    <property type="entry name" value="Exo_endo_phos"/>
    <property type="match status" value="1"/>
</dbReference>
<evidence type="ECO:0000313" key="3">
    <source>
        <dbReference type="Proteomes" id="UP000326936"/>
    </source>
</evidence>
<dbReference type="InterPro" id="IPR005135">
    <property type="entry name" value="Endo/exonuclease/phosphatase"/>
</dbReference>
<evidence type="ECO:0000313" key="2">
    <source>
        <dbReference type="EMBL" id="QFT27771.1"/>
    </source>
</evidence>
<keyword evidence="2" id="KW-0614">Plasmid</keyword>
<dbReference type="AlphaFoldDB" id="A0A5P9CP76"/>
<name>A0A5P9CP76_9VIBR</name>
<keyword evidence="2" id="KW-0255">Endonuclease</keyword>
<dbReference type="SUPFAM" id="SSF56219">
    <property type="entry name" value="DNase I-like"/>
    <property type="match status" value="1"/>
</dbReference>
<proteinExistence type="predicted"/>
<dbReference type="KEGG" id="vaq:FIV01_15390"/>
<feature type="domain" description="Endonuclease/exonuclease/phosphatase" evidence="1">
    <location>
        <begin position="33"/>
        <end position="290"/>
    </location>
</feature>
<keyword evidence="3" id="KW-1185">Reference proteome</keyword>
<dbReference type="OrthoDB" id="395856at2"/>
<evidence type="ECO:0000259" key="1">
    <source>
        <dbReference type="Pfam" id="PF03372"/>
    </source>
</evidence>
<dbReference type="RefSeq" id="WP_152431857.1">
    <property type="nucleotide sequence ID" value="NZ_CBCSDK010000010.1"/>
</dbReference>